<dbReference type="InterPro" id="IPR032430">
    <property type="entry name" value="Blm10_mid"/>
</dbReference>
<dbReference type="InterPro" id="IPR016024">
    <property type="entry name" value="ARM-type_fold"/>
</dbReference>
<comment type="subcellular location">
    <subcellularLocation>
        <location evidence="1">Nucleus speckle</location>
    </subcellularLocation>
</comment>
<feature type="domain" description="Proteasome activator complex subunit 4-like HEAT repeat-like" evidence="3">
    <location>
        <begin position="1207"/>
        <end position="1298"/>
    </location>
</feature>
<protein>
    <submittedName>
        <fullName evidence="4">Proteasome activating protein 200 isoform 3</fullName>
    </submittedName>
</protein>
<keyword evidence="5" id="KW-1185">Reference proteome</keyword>
<dbReference type="Pfam" id="PF23096">
    <property type="entry name" value="HEAT_PSME4"/>
    <property type="match status" value="1"/>
</dbReference>
<dbReference type="SUPFAM" id="SSF48371">
    <property type="entry name" value="ARM repeat"/>
    <property type="match status" value="2"/>
</dbReference>
<evidence type="ECO:0000313" key="5">
    <source>
        <dbReference type="Proteomes" id="UP000026915"/>
    </source>
</evidence>
<evidence type="ECO:0000259" key="2">
    <source>
        <dbReference type="Pfam" id="PF16507"/>
    </source>
</evidence>
<dbReference type="Pfam" id="PF16507">
    <property type="entry name" value="HEAT_PSME4_mid"/>
    <property type="match status" value="2"/>
</dbReference>
<evidence type="ECO:0000256" key="1">
    <source>
        <dbReference type="ARBA" id="ARBA00004324"/>
    </source>
</evidence>
<feature type="domain" description="Proteasome activator Blm10 middle HEAT repeats region" evidence="2">
    <location>
        <begin position="432"/>
        <end position="739"/>
    </location>
</feature>
<evidence type="ECO:0000259" key="3">
    <source>
        <dbReference type="Pfam" id="PF23096"/>
    </source>
</evidence>
<dbReference type="Gene3D" id="1.25.10.10">
    <property type="entry name" value="Leucine-rich Repeat Variant"/>
    <property type="match status" value="1"/>
</dbReference>
<dbReference type="GO" id="GO:0016504">
    <property type="term" value="F:peptidase activator activity"/>
    <property type="evidence" value="ECO:0007669"/>
    <property type="project" value="InterPro"/>
</dbReference>
<dbReference type="GO" id="GO:0070628">
    <property type="term" value="F:proteasome binding"/>
    <property type="evidence" value="ECO:0007669"/>
    <property type="project" value="InterPro"/>
</dbReference>
<keyword evidence="4" id="KW-0647">Proteasome</keyword>
<dbReference type="EMBL" id="CM001885">
    <property type="protein sequence ID" value="EOY11859.1"/>
    <property type="molecule type" value="Genomic_DNA"/>
</dbReference>
<dbReference type="PANTHER" id="PTHR32170">
    <property type="entry name" value="PROTEASOME ACTIVATOR COMPLEX SUBUNIT 4"/>
    <property type="match status" value="1"/>
</dbReference>
<reference evidence="4 5" key="1">
    <citation type="journal article" date="2013" name="Genome Biol.">
        <title>The genome sequence of the most widely cultivated cacao type and its use to identify candidate genes regulating pod color.</title>
        <authorList>
            <person name="Motamayor J.C."/>
            <person name="Mockaitis K."/>
            <person name="Schmutz J."/>
            <person name="Haiminen N."/>
            <person name="Iii D.L."/>
            <person name="Cornejo O."/>
            <person name="Findley S.D."/>
            <person name="Zheng P."/>
            <person name="Utro F."/>
            <person name="Royaert S."/>
            <person name="Saski C."/>
            <person name="Jenkins J."/>
            <person name="Podicheti R."/>
            <person name="Zhao M."/>
            <person name="Scheffler B.E."/>
            <person name="Stack J.C."/>
            <person name="Feltus F.A."/>
            <person name="Mustiga G.M."/>
            <person name="Amores F."/>
            <person name="Phillips W."/>
            <person name="Marelli J.P."/>
            <person name="May G.D."/>
            <person name="Shapiro H."/>
            <person name="Ma J."/>
            <person name="Bustamante C.D."/>
            <person name="Schnell R.J."/>
            <person name="Main D."/>
            <person name="Gilbert D."/>
            <person name="Parida L."/>
            <person name="Kuhn D.N."/>
        </authorList>
    </citation>
    <scope>NUCLEOTIDE SEQUENCE [LARGE SCALE GENOMIC DNA]</scope>
    <source>
        <strain evidence="5">cv. Matina 1-6</strain>
    </source>
</reference>
<name>A0A061FBJ0_THECC</name>
<dbReference type="GO" id="GO:0000502">
    <property type="term" value="C:proteasome complex"/>
    <property type="evidence" value="ECO:0007669"/>
    <property type="project" value="UniProtKB-KW"/>
</dbReference>
<feature type="domain" description="Proteasome activator Blm10 middle HEAT repeats region" evidence="2">
    <location>
        <begin position="223"/>
        <end position="421"/>
    </location>
</feature>
<gene>
    <name evidence="4" type="ORF">TCM_030528</name>
</gene>
<accession>A0A061FBJ0</accession>
<dbReference type="Proteomes" id="UP000026915">
    <property type="component" value="Chromosome 7"/>
</dbReference>
<proteinExistence type="predicted"/>
<evidence type="ECO:0000313" key="4">
    <source>
        <dbReference type="EMBL" id="EOY11859.1"/>
    </source>
</evidence>
<dbReference type="Gramene" id="EOY11859">
    <property type="protein sequence ID" value="EOY11859"/>
    <property type="gene ID" value="TCM_030528"/>
</dbReference>
<organism evidence="4 5">
    <name type="scientific">Theobroma cacao</name>
    <name type="common">Cacao</name>
    <name type="synonym">Cocoa</name>
    <dbReference type="NCBI Taxonomy" id="3641"/>
    <lineage>
        <taxon>Eukaryota</taxon>
        <taxon>Viridiplantae</taxon>
        <taxon>Streptophyta</taxon>
        <taxon>Embryophyta</taxon>
        <taxon>Tracheophyta</taxon>
        <taxon>Spermatophyta</taxon>
        <taxon>Magnoliopsida</taxon>
        <taxon>eudicotyledons</taxon>
        <taxon>Gunneridae</taxon>
        <taxon>Pentapetalae</taxon>
        <taxon>rosids</taxon>
        <taxon>malvids</taxon>
        <taxon>Malvales</taxon>
        <taxon>Malvaceae</taxon>
        <taxon>Byttnerioideae</taxon>
        <taxon>Theobroma</taxon>
    </lineage>
</organism>
<sequence length="1597" mass="179885">MLRWGNILVRLLNKYRKKLSLKVQWRPLYDTLIHTHFTRNTGPEGWRLRQRHFETVTSLVRSCRRFFPAGSASEIWFEFRSLLENPWHNATFEGAGFVRLFLPTNSDNQDFFSDNWIRECMELWDSIPNCQFWNGQWTAVMARVVKNYKFINWECFLPTLFTRFLNMFEVPVASGSGSYPFSVDVPRNTRFLFSNKTVTPAKAIAKSVVYLLKPGSMAQEHFEKLVNLLEQYYHPSNGGRWTYSLERFLLYLVITFQKRLQHEQQNTDNDSQAELYLGKLERSAFVNVLLRLIDRGQYSKNEHLSETVAAATSILSYVEPSLVLPFLASRFHMALETMTATHQLKTAVMSVAFAGRSLFFTSLSNGSVNPVDLGGGDDTFIDLLMISLSNALLGMDANDPPKTLATMQLIGSIFSNMAMLDDNIDELSFMPMIRFSEWLDEFFCRLFSLLLHLEPSSVLNEGLHSSATSGTFLVEDGPYYFCMLEILLGRLSKQLYNQALKKISKFVWTNILPGAIAEVGLLCCACVHSNPEEAVVHLVEPILSSVLSSLNGTPVTGFGGRGILDPSVSTKAKPTLSPALETAIDYQLKILSVAISYGGSALLHYKDQFKEAIVSAFDSPSWKVNGAGDHLLRSLLGSLVLYYPMDQYKCILNHPAAAALEEWISTKDYSNDGALKAPKWHIPSDEEVQFANELLILHFQSALDDLLRICQTKIHSDPGNEKEHLKVTLLRIDSSLQGVLSCLPDFRPSSRNGTIEDSSYPSFLIAGATGSRVGSTQLREKAAEVIHTACKYLLEEKSDDSILLILIIRIMDALGNYGSLEYDEWSNHRQAWKLESAAIVEPPINFIASSHSKGKRRPRWALIDKAYMHSTWRSSQSSYHLFRTNGNFLPPDHVILLMDDLLNLSLHNYESVRMLAGKSLLKIMKRWPSLISKCVLSLCENLRKPNSPDHAVLGSCAVLSTQTVLKHLTTDPQAFGSFLLAILLSSHHESLKAQKAINELFVKYNIYFAGVSKNIFKTVDNHIDTPDFADLVSQIGSMSFDSTGLHWRYNLMANRVLLLLAVSCRHDPNFSPKILGETAGHFLKNLKSQLPQTRILAISALNTLLKDSPYKMSADDRPLFSGNSQENAESSLEGALREIFQEEGFFNETLNSLSHVHIITDTESASSRGNHGNSSFQSLADKSITRFYFDFSATWPRTPSWISLLGSDTFYSNFARIFKRLIQECGMPVLLALKSTLEEFVNAKERSKQCVAAEAFAGVLHSDVNGLLEEWDSWMMVQLQNIILAQSVESIPEWAACIRYAVTGKGKHGTRVPLLRQQILNCLLTPLPPTVTTTVVAKRYAFISAALIELSPQKMPVPEIQMHNKLLDELLGNMCHSSAQVREAIGVTLSVLCSNIRLHASSSQDHSNDRGKTNINNQLKEENWVQLLTERASELVVNIQNSSLSDVIDTSTDISTKNGYQNGDSQDDVKWMETLFHFIISTLKSGRSSYLLDVIVGLLYPVISLQETSNKDLSTLAKAAFELLKWRIILEPHLQKAVSVILSSAKDPNWRTRSATLTYLRTFMFRHTFILLKGDKQKIWKTVEKLLQDNQVEVDFW</sequence>
<dbReference type="InterPro" id="IPR055455">
    <property type="entry name" value="HEAT_PSME4"/>
</dbReference>
<dbReference type="PANTHER" id="PTHR32170:SF3">
    <property type="entry name" value="PROTEASOME ACTIVATOR COMPLEX SUBUNIT 4"/>
    <property type="match status" value="1"/>
</dbReference>
<dbReference type="InterPro" id="IPR035309">
    <property type="entry name" value="PSME4"/>
</dbReference>
<dbReference type="InterPro" id="IPR011989">
    <property type="entry name" value="ARM-like"/>
</dbReference>